<sequence>MRVISSTSIKPSSASPNVQPLLDRVDPVWLRDVVEAISKPRQWTAQREQNRETANYIETQLGDLGYNTFRQSPFDNIVTEFNRDKPVTIIGAHYDSVPQTPGADDNASAVAAMLGCAKAVAELSLPVCFVAFNLEEEGLEGSRSFVNDFIKKEDIDVDVCHVLEMVGYCDHTEGSQRLPKGLPVKLARSAGDFLAIIANRNSNHLLDSTVQTASTYASDLPVLGLKVFMGMEKIFKDLRRSDHAPFWDAGYPAFMWTDTSEFRNPHYHQPSDTPETLDYEFLAKVVKLLVAEVASKELSPQR</sequence>
<feature type="domain" description="Peptidase M28" evidence="1">
    <location>
        <begin position="76"/>
        <end position="290"/>
    </location>
</feature>
<protein>
    <submittedName>
        <fullName evidence="2">Aminopeptidase YwaD</fullName>
        <ecNumber evidence="2">3.4.11.6</ecNumber>
    </submittedName>
</protein>
<dbReference type="AlphaFoldDB" id="A0A5B9PDP1"/>
<dbReference type="KEGG" id="mff:MFFC18_35100"/>
<dbReference type="GO" id="GO:0006508">
    <property type="term" value="P:proteolysis"/>
    <property type="evidence" value="ECO:0007669"/>
    <property type="project" value="InterPro"/>
</dbReference>
<dbReference type="OrthoDB" id="9762302at2"/>
<dbReference type="Pfam" id="PF04389">
    <property type="entry name" value="Peptidase_M28"/>
    <property type="match status" value="1"/>
</dbReference>
<dbReference type="STRING" id="980251.GCA_001642875_04443"/>
<accession>A0A5B9PDP1</accession>
<evidence type="ECO:0000313" key="3">
    <source>
        <dbReference type="Proteomes" id="UP000322214"/>
    </source>
</evidence>
<organism evidence="2 3">
    <name type="scientific">Mariniblastus fucicola</name>
    <dbReference type="NCBI Taxonomy" id="980251"/>
    <lineage>
        <taxon>Bacteria</taxon>
        <taxon>Pseudomonadati</taxon>
        <taxon>Planctomycetota</taxon>
        <taxon>Planctomycetia</taxon>
        <taxon>Pirellulales</taxon>
        <taxon>Pirellulaceae</taxon>
        <taxon>Mariniblastus</taxon>
    </lineage>
</organism>
<dbReference type="Proteomes" id="UP000322214">
    <property type="component" value="Chromosome"/>
</dbReference>
<dbReference type="PANTHER" id="PTHR12147">
    <property type="entry name" value="METALLOPEPTIDASE M28 FAMILY MEMBER"/>
    <property type="match status" value="1"/>
</dbReference>
<dbReference type="SUPFAM" id="SSF53187">
    <property type="entry name" value="Zn-dependent exopeptidases"/>
    <property type="match status" value="1"/>
</dbReference>
<dbReference type="InterPro" id="IPR045175">
    <property type="entry name" value="M28_fam"/>
</dbReference>
<dbReference type="RefSeq" id="WP_075086269.1">
    <property type="nucleotide sequence ID" value="NZ_CP042912.1"/>
</dbReference>
<dbReference type="GO" id="GO:0008235">
    <property type="term" value="F:metalloexopeptidase activity"/>
    <property type="evidence" value="ECO:0007669"/>
    <property type="project" value="InterPro"/>
</dbReference>
<dbReference type="Gene3D" id="3.40.630.10">
    <property type="entry name" value="Zn peptidases"/>
    <property type="match status" value="1"/>
</dbReference>
<dbReference type="PANTHER" id="PTHR12147:SF26">
    <property type="entry name" value="PEPTIDASE M28 DOMAIN-CONTAINING PROTEIN"/>
    <property type="match status" value="1"/>
</dbReference>
<name>A0A5B9PDP1_9BACT</name>
<keyword evidence="2" id="KW-0031">Aminopeptidase</keyword>
<keyword evidence="2" id="KW-0645">Protease</keyword>
<evidence type="ECO:0000313" key="2">
    <source>
        <dbReference type="EMBL" id="QEG23609.1"/>
    </source>
</evidence>
<keyword evidence="3" id="KW-1185">Reference proteome</keyword>
<evidence type="ECO:0000259" key="1">
    <source>
        <dbReference type="Pfam" id="PF04389"/>
    </source>
</evidence>
<dbReference type="InterPro" id="IPR007484">
    <property type="entry name" value="Peptidase_M28"/>
</dbReference>
<reference evidence="2 3" key="1">
    <citation type="submission" date="2019-08" db="EMBL/GenBank/DDBJ databases">
        <title>Deep-cultivation of Planctomycetes and their phenomic and genomic characterization uncovers novel biology.</title>
        <authorList>
            <person name="Wiegand S."/>
            <person name="Jogler M."/>
            <person name="Boedeker C."/>
            <person name="Pinto D."/>
            <person name="Vollmers J."/>
            <person name="Rivas-Marin E."/>
            <person name="Kohn T."/>
            <person name="Peeters S.H."/>
            <person name="Heuer A."/>
            <person name="Rast P."/>
            <person name="Oberbeckmann S."/>
            <person name="Bunk B."/>
            <person name="Jeske O."/>
            <person name="Meyerdierks A."/>
            <person name="Storesund J.E."/>
            <person name="Kallscheuer N."/>
            <person name="Luecker S."/>
            <person name="Lage O.M."/>
            <person name="Pohl T."/>
            <person name="Merkel B.J."/>
            <person name="Hornburger P."/>
            <person name="Mueller R.-W."/>
            <person name="Bruemmer F."/>
            <person name="Labrenz M."/>
            <person name="Spormann A.M."/>
            <person name="Op den Camp H."/>
            <person name="Overmann J."/>
            <person name="Amann R."/>
            <person name="Jetten M.S.M."/>
            <person name="Mascher T."/>
            <person name="Medema M.H."/>
            <person name="Devos D.P."/>
            <person name="Kaster A.-K."/>
            <person name="Ovreas L."/>
            <person name="Rohde M."/>
            <person name="Galperin M.Y."/>
            <person name="Jogler C."/>
        </authorList>
    </citation>
    <scope>NUCLEOTIDE SEQUENCE [LARGE SCALE GENOMIC DNA]</scope>
    <source>
        <strain evidence="2 3">FC18</strain>
    </source>
</reference>
<dbReference type="GO" id="GO:0004177">
    <property type="term" value="F:aminopeptidase activity"/>
    <property type="evidence" value="ECO:0007669"/>
    <property type="project" value="UniProtKB-KW"/>
</dbReference>
<gene>
    <name evidence="2" type="primary">ywaD_2</name>
    <name evidence="2" type="ORF">MFFC18_35100</name>
</gene>
<keyword evidence="2" id="KW-0378">Hydrolase</keyword>
<dbReference type="EMBL" id="CP042912">
    <property type="protein sequence ID" value="QEG23609.1"/>
    <property type="molecule type" value="Genomic_DNA"/>
</dbReference>
<dbReference type="EC" id="3.4.11.6" evidence="2"/>
<proteinExistence type="predicted"/>